<evidence type="ECO:0000313" key="3">
    <source>
        <dbReference type="Proteomes" id="UP001153636"/>
    </source>
</evidence>
<organism evidence="2 3">
    <name type="scientific">Psylliodes chrysocephalus</name>
    <dbReference type="NCBI Taxonomy" id="3402493"/>
    <lineage>
        <taxon>Eukaryota</taxon>
        <taxon>Metazoa</taxon>
        <taxon>Ecdysozoa</taxon>
        <taxon>Arthropoda</taxon>
        <taxon>Hexapoda</taxon>
        <taxon>Insecta</taxon>
        <taxon>Pterygota</taxon>
        <taxon>Neoptera</taxon>
        <taxon>Endopterygota</taxon>
        <taxon>Coleoptera</taxon>
        <taxon>Polyphaga</taxon>
        <taxon>Cucujiformia</taxon>
        <taxon>Chrysomeloidea</taxon>
        <taxon>Chrysomelidae</taxon>
        <taxon>Galerucinae</taxon>
        <taxon>Alticini</taxon>
        <taxon>Psylliodes</taxon>
    </lineage>
</organism>
<gene>
    <name evidence="2" type="ORF">PSYICH_LOCUS13115</name>
</gene>
<reference evidence="2" key="1">
    <citation type="submission" date="2022-01" db="EMBL/GenBank/DDBJ databases">
        <authorList>
            <person name="King R."/>
        </authorList>
    </citation>
    <scope>NUCLEOTIDE SEQUENCE</scope>
</reference>
<sequence length="997" mass="116155">MNTFLLICEKSNDTLLYDDFQTYFNSKFESSSDLNIYIGPNIFHKEAVIEEIELIIGHIQREWFLFQSIALYDNIISYEEIIYARELINKYFRAIKESLQIFDCSLRRERYKKKVAEKLKCLFNTVIPINSMRDDFIIKLSSWKNNDVRNPVYQYFHTYLEMEYYLLFLTYICEGNKCTIEEAIEKLVTNLIQFSKMNYQRQTRQVFVCSCIKNIWLLVQLFYEKTKTDSYCFWNLFNKKLENEDPMFCLWLLTEIAALQLIDQNFQHIGNSCSRITPNYDLLHNKLKSILVNANSDTLLKLFEIINNLLTDYWIKNAKIEVYQTIWDFYSKRLNVSKKKYSCFSTLDFNNSLSHIISSPDDCNEDFEKFIGILISHLKEYPSHWGKMKGRIYSQLGPQKLKDLNEVGIVHVIFLFSSLSTLNYEELVKKIISFFDGLPQEKKQDSISWNLLISFIFMQVKRGLTVEKTASILLSWIKEASLDYKNFHLIKSFIINFEHILNFSLNMQLHQWIFLDAWLVKYLSSCYYPDMTAAFDILLITLEKVKNPDSWSLWSQSFRNYVYPALKQVIHTHNAPGSIGKIAGKMCLLIPQLYTDIFNYFTGDNIPPKIGLNFLTVVLTDFPNSCILNSQQEIAVVQMWIKICLLITEPCGALTEIVTKLDYFPLKLKSHVNTSQDPITALVEYLGSDLKSHRQSNNINKLCEVSFGRIDKWLNQCLTHPDNEQVVLRIYTCVSLAFLHCGPLLYNRNSCSSVLTKLIECLLLPSEVLLGKTPHEYVLNSVKKTWNLFYEGLVLLKDDTDMFLERTLRDLITKYMNHFSTSDSPVLKSLQNEVTAEVVLEKISNSYFKHPVKESDGNLIKVIKILCDTVQSTTSVALLRLVITKTLCGLFELVIFHPQRNLAINLIKVICFSPLYPQIKQEFSGCIISTTERHLGFNATNYFQLMYILAKFVPSDVRNLIETISRQVATVEQLKGVGYDVNLRYQLDKLENIVKVT</sequence>
<proteinExistence type="predicted"/>
<protein>
    <recommendedName>
        <fullName evidence="1">MMS22-like C-terminal domain-containing protein</fullName>
    </recommendedName>
</protein>
<name>A0A9P0GJM5_9CUCU</name>
<dbReference type="EMBL" id="OV651819">
    <property type="protein sequence ID" value="CAH1113362.1"/>
    <property type="molecule type" value="Genomic_DNA"/>
</dbReference>
<accession>A0A9P0GJM5</accession>
<dbReference type="AlphaFoldDB" id="A0A9P0GJM5"/>
<dbReference type="PANTHER" id="PTHR28547:SF1">
    <property type="entry name" value="PROTEIN MMS22-LIKE"/>
    <property type="match status" value="1"/>
</dbReference>
<dbReference type="Proteomes" id="UP001153636">
    <property type="component" value="Chromosome 7"/>
</dbReference>
<dbReference type="InterPro" id="IPR029424">
    <property type="entry name" value="MMS22L_C"/>
</dbReference>
<feature type="domain" description="MMS22-like C-terminal" evidence="1">
    <location>
        <begin position="653"/>
        <end position="992"/>
    </location>
</feature>
<dbReference type="GO" id="GO:0031297">
    <property type="term" value="P:replication fork processing"/>
    <property type="evidence" value="ECO:0007669"/>
    <property type="project" value="InterPro"/>
</dbReference>
<evidence type="ECO:0000259" key="1">
    <source>
        <dbReference type="Pfam" id="PF14911"/>
    </source>
</evidence>
<dbReference type="GO" id="GO:0000724">
    <property type="term" value="P:double-strand break repair via homologous recombination"/>
    <property type="evidence" value="ECO:0007669"/>
    <property type="project" value="InterPro"/>
</dbReference>
<dbReference type="OrthoDB" id="8193282at2759"/>
<dbReference type="InterPro" id="IPR042320">
    <property type="entry name" value="MMS22-like"/>
</dbReference>
<keyword evidence="3" id="KW-1185">Reference proteome</keyword>
<dbReference type="PANTHER" id="PTHR28547">
    <property type="entry name" value="PROTEIN MMS22-LIKE"/>
    <property type="match status" value="1"/>
</dbReference>
<dbReference type="Pfam" id="PF14911">
    <property type="entry name" value="MMS22L_C"/>
    <property type="match status" value="1"/>
</dbReference>
<evidence type="ECO:0000313" key="2">
    <source>
        <dbReference type="EMBL" id="CAH1113362.1"/>
    </source>
</evidence>
<dbReference type="GO" id="GO:0043596">
    <property type="term" value="C:nuclear replication fork"/>
    <property type="evidence" value="ECO:0007669"/>
    <property type="project" value="TreeGrafter"/>
</dbReference>